<gene>
    <name evidence="8" type="ORF">N8K70_07750</name>
</gene>
<comment type="similarity">
    <text evidence="2 6">Belongs to the class-I pyridoxal-phosphate-dependent aminotransferase family.</text>
</comment>
<dbReference type="InterPro" id="IPR004838">
    <property type="entry name" value="NHTrfase_class1_PyrdxlP-BS"/>
</dbReference>
<keyword evidence="3 6" id="KW-0032">Aminotransferase</keyword>
<evidence type="ECO:0000256" key="3">
    <source>
        <dbReference type="ARBA" id="ARBA00022576"/>
    </source>
</evidence>
<comment type="cofactor">
    <cofactor evidence="1 6">
        <name>pyridoxal 5'-phosphate</name>
        <dbReference type="ChEBI" id="CHEBI:597326"/>
    </cofactor>
</comment>
<dbReference type="Pfam" id="PF00155">
    <property type="entry name" value="Aminotran_1_2"/>
    <property type="match status" value="1"/>
</dbReference>
<dbReference type="InterPro" id="IPR015421">
    <property type="entry name" value="PyrdxlP-dep_Trfase_major"/>
</dbReference>
<dbReference type="SUPFAM" id="SSF53383">
    <property type="entry name" value="PLP-dependent transferases"/>
    <property type="match status" value="1"/>
</dbReference>
<keyword evidence="4 6" id="KW-0808">Transferase</keyword>
<dbReference type="AlphaFoldDB" id="A0AA97I8D6"/>
<dbReference type="Proteomes" id="UP001305498">
    <property type="component" value="Chromosome"/>
</dbReference>
<evidence type="ECO:0000256" key="2">
    <source>
        <dbReference type="ARBA" id="ARBA00007441"/>
    </source>
</evidence>
<dbReference type="Gene3D" id="3.40.640.10">
    <property type="entry name" value="Type I PLP-dependent aspartate aminotransferase-like (Major domain)"/>
    <property type="match status" value="1"/>
</dbReference>
<dbReference type="EC" id="2.6.1.-" evidence="6"/>
<keyword evidence="9" id="KW-1185">Reference proteome</keyword>
<evidence type="ECO:0000256" key="6">
    <source>
        <dbReference type="RuleBase" id="RU000481"/>
    </source>
</evidence>
<dbReference type="GO" id="GO:0006520">
    <property type="term" value="P:amino acid metabolic process"/>
    <property type="evidence" value="ECO:0007669"/>
    <property type="project" value="InterPro"/>
</dbReference>
<feature type="domain" description="Aminotransferase class I/classII large" evidence="7">
    <location>
        <begin position="30"/>
        <end position="380"/>
    </location>
</feature>
<dbReference type="InterPro" id="IPR050596">
    <property type="entry name" value="AspAT/PAT-like"/>
</dbReference>
<reference evidence="8 9" key="1">
    <citation type="submission" date="2023-02" db="EMBL/GenBank/DDBJ databases">
        <title>Microbacterium betulae sp. nov., isolated from birch wood.</title>
        <authorList>
            <person name="Pasciak M."/>
            <person name="Pawlik K.J."/>
            <person name="Martynowski D."/>
            <person name="Laczmanski L."/>
            <person name="Ciekot J."/>
            <person name="Szponar B."/>
            <person name="Wojcik-Fatla A."/>
            <person name="Mackiewicz B."/>
            <person name="Farian E."/>
            <person name="Cholewa G."/>
            <person name="Cholewa A."/>
            <person name="Dutkiewicz J."/>
        </authorList>
    </citation>
    <scope>NUCLEOTIDE SEQUENCE [LARGE SCALE GENOMIC DNA]</scope>
    <source>
        <strain evidence="8 9">AB</strain>
    </source>
</reference>
<protein>
    <recommendedName>
        <fullName evidence="6">Aminotransferase</fullName>
        <ecNumber evidence="6">2.6.1.-</ecNumber>
    </recommendedName>
</protein>
<evidence type="ECO:0000256" key="5">
    <source>
        <dbReference type="ARBA" id="ARBA00022898"/>
    </source>
</evidence>
<dbReference type="PRINTS" id="PR00753">
    <property type="entry name" value="ACCSYNTHASE"/>
</dbReference>
<accession>A0AA97I8D6</accession>
<dbReference type="PANTHER" id="PTHR46383">
    <property type="entry name" value="ASPARTATE AMINOTRANSFERASE"/>
    <property type="match status" value="1"/>
</dbReference>
<evidence type="ECO:0000313" key="8">
    <source>
        <dbReference type="EMBL" id="WOF24542.1"/>
    </source>
</evidence>
<evidence type="ECO:0000313" key="9">
    <source>
        <dbReference type="Proteomes" id="UP001305498"/>
    </source>
</evidence>
<name>A0AA97I8D6_9MICO</name>
<dbReference type="KEGG" id="mbet:N8K70_07750"/>
<dbReference type="InterPro" id="IPR015424">
    <property type="entry name" value="PyrdxlP-dep_Trfase"/>
</dbReference>
<dbReference type="InterPro" id="IPR004839">
    <property type="entry name" value="Aminotransferase_I/II_large"/>
</dbReference>
<dbReference type="GO" id="GO:0030170">
    <property type="term" value="F:pyridoxal phosphate binding"/>
    <property type="evidence" value="ECO:0007669"/>
    <property type="project" value="InterPro"/>
</dbReference>
<dbReference type="CDD" id="cd00609">
    <property type="entry name" value="AAT_like"/>
    <property type="match status" value="1"/>
</dbReference>
<sequence>MPQPAAHIPAVPESGTRRIYELALTLDDPLMLVVGEPDDAVPEHVREAARAAWSRDDTDYAPNGGIPALRRAIVEKLARENGFEADVDQVWVTVGGTQAIAQALTIALGAGDEVLVPDPGYTTFTMYPRSIGAVPVPYPLRAEDGFVPRLPQLERLVTERTRAIIVNSPSNPLGVVFDEATLEELVAFAARHDLWIVSDEVYEHFTWSGPHVSVAAVAARTGDQERVLSVFSTSKSHAMTGARVGWLVTPPGFGGTMRALQEATIACVATPDQHAAVAALTGGDAHIRAARDRYRAHIELAAALLDARGFRYHRPEGAFYLWIDVSHASEGDVAGWAQRFLLEARVAVAPGTAFGRAGEGWIRICLAAAPEVVRTAIERLPSPRHEPAGARE</sequence>
<organism evidence="8 9">
    <name type="scientific">Microbacterium betulae</name>
    <dbReference type="NCBI Taxonomy" id="2981139"/>
    <lineage>
        <taxon>Bacteria</taxon>
        <taxon>Bacillati</taxon>
        <taxon>Actinomycetota</taxon>
        <taxon>Actinomycetes</taxon>
        <taxon>Micrococcales</taxon>
        <taxon>Microbacteriaceae</taxon>
        <taxon>Microbacterium</taxon>
    </lineage>
</organism>
<dbReference type="PROSITE" id="PS00105">
    <property type="entry name" value="AA_TRANSFER_CLASS_1"/>
    <property type="match status" value="1"/>
</dbReference>
<evidence type="ECO:0000259" key="7">
    <source>
        <dbReference type="Pfam" id="PF00155"/>
    </source>
</evidence>
<keyword evidence="5" id="KW-0663">Pyridoxal phosphate</keyword>
<dbReference type="RefSeq" id="WP_317141015.1">
    <property type="nucleotide sequence ID" value="NZ_CP118157.1"/>
</dbReference>
<dbReference type="EMBL" id="CP118157">
    <property type="protein sequence ID" value="WOF24542.1"/>
    <property type="molecule type" value="Genomic_DNA"/>
</dbReference>
<proteinExistence type="inferred from homology"/>
<dbReference type="GO" id="GO:0008483">
    <property type="term" value="F:transaminase activity"/>
    <property type="evidence" value="ECO:0007669"/>
    <property type="project" value="UniProtKB-KW"/>
</dbReference>
<evidence type="ECO:0000256" key="1">
    <source>
        <dbReference type="ARBA" id="ARBA00001933"/>
    </source>
</evidence>
<evidence type="ECO:0000256" key="4">
    <source>
        <dbReference type="ARBA" id="ARBA00022679"/>
    </source>
</evidence>